<evidence type="ECO:0000256" key="2">
    <source>
        <dbReference type="ARBA" id="ARBA00022803"/>
    </source>
</evidence>
<keyword evidence="1" id="KW-0677">Repeat</keyword>
<dbReference type="Gene3D" id="1.25.40.10">
    <property type="entry name" value="Tetratricopeptide repeat domain"/>
    <property type="match status" value="1"/>
</dbReference>
<feature type="repeat" description="TPR" evidence="5">
    <location>
        <begin position="589"/>
        <end position="622"/>
    </location>
</feature>
<protein>
    <recommendedName>
        <fullName evidence="4">Tetratricopeptide repeat protein 27</fullName>
    </recommendedName>
</protein>
<comment type="caution">
    <text evidence="6">The sequence shown here is derived from an EMBL/GenBank/DDBJ whole genome shotgun (WGS) entry which is preliminary data.</text>
</comment>
<proteinExistence type="inferred from homology"/>
<dbReference type="PANTHER" id="PTHR16193:SF0">
    <property type="entry name" value="TETRATRICOPEPTIDE REPEAT PROTEIN 27"/>
    <property type="match status" value="1"/>
</dbReference>
<evidence type="ECO:0000256" key="4">
    <source>
        <dbReference type="ARBA" id="ARBA00024124"/>
    </source>
</evidence>
<evidence type="ECO:0000313" key="7">
    <source>
        <dbReference type="EMBL" id="KAI1240714.1"/>
    </source>
</evidence>
<evidence type="ECO:0000313" key="8">
    <source>
        <dbReference type="Proteomes" id="UP000618051"/>
    </source>
</evidence>
<evidence type="ECO:0000256" key="1">
    <source>
        <dbReference type="ARBA" id="ARBA00022737"/>
    </source>
</evidence>
<dbReference type="InterPro" id="IPR044244">
    <property type="entry name" value="TTC27/Emw1"/>
</dbReference>
<dbReference type="InterPro" id="IPR011990">
    <property type="entry name" value="TPR-like_helical_dom_sf"/>
</dbReference>
<keyword evidence="8" id="KW-1185">Reference proteome</keyword>
<evidence type="ECO:0000256" key="5">
    <source>
        <dbReference type="PROSITE-ProRule" id="PRU00339"/>
    </source>
</evidence>
<reference evidence="7 8" key="2">
    <citation type="journal article" date="2021" name="J. Hered.">
        <title>Feather Gene Expression Elucidates the Developmental Basis of Plumage Iridescence in African Starlings.</title>
        <authorList>
            <person name="Rubenstein D.R."/>
            <person name="Corvelo A."/>
            <person name="MacManes M.D."/>
            <person name="Maia R."/>
            <person name="Narzisi G."/>
            <person name="Rousaki A."/>
            <person name="Vandenabeele P."/>
            <person name="Shawkey M.D."/>
            <person name="Solomon J."/>
        </authorList>
    </citation>
    <scope>NUCLEOTIDE SEQUENCE [LARGE SCALE GENOMIC DNA]</scope>
    <source>
        <strain evidence="7">SS15</strain>
    </source>
</reference>
<dbReference type="EMBL" id="JADDUC010000187">
    <property type="protein sequence ID" value="KAG0116059.1"/>
    <property type="molecule type" value="Genomic_DNA"/>
</dbReference>
<reference evidence="7" key="3">
    <citation type="submission" date="2022-01" db="EMBL/GenBank/DDBJ databases">
        <authorList>
            <person name="Rubenstein D.R."/>
        </authorList>
    </citation>
    <scope>NUCLEOTIDE SEQUENCE</scope>
    <source>
        <strain evidence="7">SS15</strain>
        <tissue evidence="7">Liver</tissue>
    </source>
</reference>
<accession>A0A835TTK0</accession>
<feature type="repeat" description="TPR" evidence="5">
    <location>
        <begin position="555"/>
        <end position="588"/>
    </location>
</feature>
<dbReference type="InterPro" id="IPR019734">
    <property type="entry name" value="TPR_rpt"/>
</dbReference>
<keyword evidence="2 5" id="KW-0802">TPR repeat</keyword>
<evidence type="ECO:0000313" key="6">
    <source>
        <dbReference type="EMBL" id="KAG0116059.1"/>
    </source>
</evidence>
<dbReference type="AlphaFoldDB" id="A0A835TTK0"/>
<dbReference type="SMART" id="SM00028">
    <property type="entry name" value="TPR"/>
    <property type="match status" value="3"/>
</dbReference>
<dbReference type="OrthoDB" id="1936594at2759"/>
<sequence>MLALERALLRGFLSAAESLEWKQGEVAAAESGSLLQLMFDGKYEAIFSNSAIQNVFSASSETEENIDTYLEKQILAYLDCSAEVDNVERQRLMFLLGVGSLQLFVQSNWTGPPVQLKLQDFLLPALLQKFCEPKMLHATILKMLVLDGESVYTLTSHPILLLIARIILVNSRHKLTSLQTLPWWTLRCVNIHQQLLEERSPELFTLAQACIKQVTEVEALFTGGESWHLAVQFHLESAYTFLFYYEYKKAKHCFNMAKDITKLQINLTGALGKRTRFQEKYVAQLILDVQRTDGFLLPHSELSPAPTPLESLTINYDLNDDTVLNEIKLADADQYQVPDLCAEELAVILGICIDFQKNNPIHKLTEEELLAFTSCLLSQPKFWAIQTSALLLRTKLEKGSTRRMERAMKQTQALADQFENTNTSVSERMKIFYCCQVPPHWAIQRQLANLLFELGCTSSALQIFEELEMWEDAVICYERAGQHGKAEEILRRELEKKETPGLYCLLGDVLKDHQYYDKAWELSRHRSARAQRSKGLLHLRNREFRECVECFERSLGVWFSLGCAYIALEGYEGAAKSFQRCVTLEPDNAEAWNNLSTAYIRLKQKIKAFRTLQEALKCNYEHWQIWENYLLTSTDIGEFSEAIKAYHRLMDLREKYKDTQVLAILVRAVVDGLADRAGEVSSGLKGKLQELLGRVTSRVTNDGAIWKLYAQLYGNGENDSGEDIEKSLQYLTKAHKCEIQSSDWEKDVSSFKEVVKGAIEIAHVAIKCSKNKSNRQEALQILSSARLNLRGLSSKAKQLFIDLTSNEVHSEIADEVTAMDNMIAELQELSNQLRDQISFACSIHLGAGMLEDAPPRWGSREQGAGEVLVWEMKKQAAEVCTCYPFLCIGGGFIFLRYKVIPYCFFGDHHRPFETYQTQKPCQFCIVLIFCVDAISIWFRIALGDHCHKDNGSVKALAVKENLAIYSDLNVFSEHTKNLFITSDWPVSQLQEFWAKNQCNKPGKEVPANSHAGINSMKIFKTATVLSHRPLPVISLPCFFKKTPTMEEEQQPRDGDDGPRGTAETRKKRLALFIRQESKAKVGAVNKQTVHCQREMADQPEVTDAAGEKSKSWFGNSLKLKEPTFRCKHQRTAGFVTAHVV</sequence>
<name>A0A835TTK0_9PASS</name>
<dbReference type="Pfam" id="PF13181">
    <property type="entry name" value="TPR_8"/>
    <property type="match status" value="2"/>
</dbReference>
<dbReference type="Proteomes" id="UP000618051">
    <property type="component" value="Unassembled WGS sequence"/>
</dbReference>
<gene>
    <name evidence="7" type="ORF">IHE44_0009152</name>
    <name evidence="6" type="ORF">IHE44_004754</name>
</gene>
<evidence type="ECO:0000256" key="3">
    <source>
        <dbReference type="ARBA" id="ARBA00024020"/>
    </source>
</evidence>
<dbReference type="PROSITE" id="PS50005">
    <property type="entry name" value="TPR"/>
    <property type="match status" value="2"/>
</dbReference>
<reference evidence="6" key="1">
    <citation type="submission" date="2020-10" db="EMBL/GenBank/DDBJ databases">
        <title>Feather gene expression reveals the developmental basis of iridescence in African starlings.</title>
        <authorList>
            <person name="Rubenstein D.R."/>
        </authorList>
    </citation>
    <scope>NUCLEOTIDE SEQUENCE</scope>
    <source>
        <strain evidence="6">SS15</strain>
        <tissue evidence="6">Liver</tissue>
    </source>
</reference>
<comment type="similarity">
    <text evidence="3">Belongs to the TTC27 family.</text>
</comment>
<dbReference type="EMBL" id="JADDUC020000003">
    <property type="protein sequence ID" value="KAI1240714.1"/>
    <property type="molecule type" value="Genomic_DNA"/>
</dbReference>
<dbReference type="SUPFAM" id="SSF48452">
    <property type="entry name" value="TPR-like"/>
    <property type="match status" value="2"/>
</dbReference>
<dbReference type="PANTHER" id="PTHR16193">
    <property type="entry name" value="TETRATRICOPEPTIDE REPEAT PROTEIN 27"/>
    <property type="match status" value="1"/>
</dbReference>
<organism evidence="6">
    <name type="scientific">Lamprotornis superbus</name>
    <dbReference type="NCBI Taxonomy" id="245042"/>
    <lineage>
        <taxon>Eukaryota</taxon>
        <taxon>Metazoa</taxon>
        <taxon>Chordata</taxon>
        <taxon>Craniata</taxon>
        <taxon>Vertebrata</taxon>
        <taxon>Euteleostomi</taxon>
        <taxon>Archelosauria</taxon>
        <taxon>Archosauria</taxon>
        <taxon>Dinosauria</taxon>
        <taxon>Saurischia</taxon>
        <taxon>Theropoda</taxon>
        <taxon>Coelurosauria</taxon>
        <taxon>Aves</taxon>
        <taxon>Neognathae</taxon>
        <taxon>Neoaves</taxon>
        <taxon>Telluraves</taxon>
        <taxon>Australaves</taxon>
        <taxon>Passeriformes</taxon>
        <taxon>Sturnidae</taxon>
        <taxon>Lamprotornis</taxon>
    </lineage>
</organism>